<comment type="caution">
    <text evidence="1">The sequence shown here is derived from an EMBL/GenBank/DDBJ whole genome shotgun (WGS) entry which is preliminary data.</text>
</comment>
<dbReference type="AlphaFoldDB" id="A0A9P5TE79"/>
<dbReference type="EMBL" id="WHVB01000001">
    <property type="protein sequence ID" value="KAF8487475.1"/>
    <property type="molecule type" value="Genomic_DNA"/>
</dbReference>
<reference evidence="1" key="2">
    <citation type="journal article" date="2020" name="Nat. Commun.">
        <title>Large-scale genome sequencing of mycorrhizal fungi provides insights into the early evolution of symbiotic traits.</title>
        <authorList>
            <person name="Miyauchi S."/>
            <person name="Kiss E."/>
            <person name="Kuo A."/>
            <person name="Drula E."/>
            <person name="Kohler A."/>
            <person name="Sanchez-Garcia M."/>
            <person name="Morin E."/>
            <person name="Andreopoulos B."/>
            <person name="Barry K.W."/>
            <person name="Bonito G."/>
            <person name="Buee M."/>
            <person name="Carver A."/>
            <person name="Chen C."/>
            <person name="Cichocki N."/>
            <person name="Clum A."/>
            <person name="Culley D."/>
            <person name="Crous P.W."/>
            <person name="Fauchery L."/>
            <person name="Girlanda M."/>
            <person name="Hayes R.D."/>
            <person name="Keri Z."/>
            <person name="LaButti K."/>
            <person name="Lipzen A."/>
            <person name="Lombard V."/>
            <person name="Magnuson J."/>
            <person name="Maillard F."/>
            <person name="Murat C."/>
            <person name="Nolan M."/>
            <person name="Ohm R.A."/>
            <person name="Pangilinan J."/>
            <person name="Pereira M.F."/>
            <person name="Perotto S."/>
            <person name="Peter M."/>
            <person name="Pfister S."/>
            <person name="Riley R."/>
            <person name="Sitrit Y."/>
            <person name="Stielow J.B."/>
            <person name="Szollosi G."/>
            <person name="Zifcakova L."/>
            <person name="Stursova M."/>
            <person name="Spatafora J.W."/>
            <person name="Tedersoo L."/>
            <person name="Vaario L.M."/>
            <person name="Yamada A."/>
            <person name="Yan M."/>
            <person name="Wang P."/>
            <person name="Xu J."/>
            <person name="Bruns T."/>
            <person name="Baldrian P."/>
            <person name="Vilgalys R."/>
            <person name="Dunand C."/>
            <person name="Henrissat B."/>
            <person name="Grigoriev I.V."/>
            <person name="Hibbett D."/>
            <person name="Nagy L.G."/>
            <person name="Martin F.M."/>
        </authorList>
    </citation>
    <scope>NUCLEOTIDE SEQUENCE</scope>
    <source>
        <strain evidence="1">Prilba</strain>
    </source>
</reference>
<accession>A0A9P5TE79</accession>
<organism evidence="1 2">
    <name type="scientific">Russula ochroleuca</name>
    <dbReference type="NCBI Taxonomy" id="152965"/>
    <lineage>
        <taxon>Eukaryota</taxon>
        <taxon>Fungi</taxon>
        <taxon>Dikarya</taxon>
        <taxon>Basidiomycota</taxon>
        <taxon>Agaricomycotina</taxon>
        <taxon>Agaricomycetes</taxon>
        <taxon>Russulales</taxon>
        <taxon>Russulaceae</taxon>
        <taxon>Russula</taxon>
    </lineage>
</organism>
<evidence type="ECO:0000313" key="1">
    <source>
        <dbReference type="EMBL" id="KAF8487475.1"/>
    </source>
</evidence>
<dbReference type="Proteomes" id="UP000759537">
    <property type="component" value="Unassembled WGS sequence"/>
</dbReference>
<proteinExistence type="predicted"/>
<evidence type="ECO:0000313" key="2">
    <source>
        <dbReference type="Proteomes" id="UP000759537"/>
    </source>
</evidence>
<dbReference type="OrthoDB" id="206335at2759"/>
<sequence>MHWVVRGTCSLFSSLCYTSQISILELTRFDSFPFHLLPFSEVTLDVGIGPENLERLVTTPSTQRAQIMTLLRIPYRCPIAASPDQNQNNNVLFSAVSTLTAQLTTLHPALPPRTAFLSFSGQRSRDVSALAARCAQYQANRNQGTGVCTAGTDGNAPLRWRRVVHGDD</sequence>
<name>A0A9P5TE79_9AGAM</name>
<gene>
    <name evidence="1" type="ORF">DFH94DRAFT_706593</name>
</gene>
<keyword evidence="2" id="KW-1185">Reference proteome</keyword>
<reference evidence="1" key="1">
    <citation type="submission" date="2019-10" db="EMBL/GenBank/DDBJ databases">
        <authorList>
            <consortium name="DOE Joint Genome Institute"/>
            <person name="Kuo A."/>
            <person name="Miyauchi S."/>
            <person name="Kiss E."/>
            <person name="Drula E."/>
            <person name="Kohler A."/>
            <person name="Sanchez-Garcia M."/>
            <person name="Andreopoulos B."/>
            <person name="Barry K.W."/>
            <person name="Bonito G."/>
            <person name="Buee M."/>
            <person name="Carver A."/>
            <person name="Chen C."/>
            <person name="Cichocki N."/>
            <person name="Clum A."/>
            <person name="Culley D."/>
            <person name="Crous P.W."/>
            <person name="Fauchery L."/>
            <person name="Girlanda M."/>
            <person name="Hayes R."/>
            <person name="Keri Z."/>
            <person name="LaButti K."/>
            <person name="Lipzen A."/>
            <person name="Lombard V."/>
            <person name="Magnuson J."/>
            <person name="Maillard F."/>
            <person name="Morin E."/>
            <person name="Murat C."/>
            <person name="Nolan M."/>
            <person name="Ohm R."/>
            <person name="Pangilinan J."/>
            <person name="Pereira M."/>
            <person name="Perotto S."/>
            <person name="Peter M."/>
            <person name="Riley R."/>
            <person name="Sitrit Y."/>
            <person name="Stielow B."/>
            <person name="Szollosi G."/>
            <person name="Zifcakova L."/>
            <person name="Stursova M."/>
            <person name="Spatafora J.W."/>
            <person name="Tedersoo L."/>
            <person name="Vaario L.-M."/>
            <person name="Yamada A."/>
            <person name="Yan M."/>
            <person name="Wang P."/>
            <person name="Xu J."/>
            <person name="Bruns T."/>
            <person name="Baldrian P."/>
            <person name="Vilgalys R."/>
            <person name="Henrissat B."/>
            <person name="Grigoriev I.V."/>
            <person name="Hibbett D."/>
            <person name="Nagy L.G."/>
            <person name="Martin F.M."/>
        </authorList>
    </citation>
    <scope>NUCLEOTIDE SEQUENCE</scope>
    <source>
        <strain evidence="1">Prilba</strain>
    </source>
</reference>
<protein>
    <submittedName>
        <fullName evidence="1">Uncharacterized protein</fullName>
    </submittedName>
</protein>